<gene>
    <name evidence="2" type="ORF">PoB_001490900</name>
</gene>
<reference evidence="2 3" key="1">
    <citation type="journal article" date="2021" name="Elife">
        <title>Chloroplast acquisition without the gene transfer in kleptoplastic sea slugs, Plakobranchus ocellatus.</title>
        <authorList>
            <person name="Maeda T."/>
            <person name="Takahashi S."/>
            <person name="Yoshida T."/>
            <person name="Shimamura S."/>
            <person name="Takaki Y."/>
            <person name="Nagai Y."/>
            <person name="Toyoda A."/>
            <person name="Suzuki Y."/>
            <person name="Arimoto A."/>
            <person name="Ishii H."/>
            <person name="Satoh N."/>
            <person name="Nishiyama T."/>
            <person name="Hasebe M."/>
            <person name="Maruyama T."/>
            <person name="Minagawa J."/>
            <person name="Obokata J."/>
            <person name="Shigenobu S."/>
        </authorList>
    </citation>
    <scope>NUCLEOTIDE SEQUENCE [LARGE SCALE GENOMIC DNA]</scope>
</reference>
<proteinExistence type="predicted"/>
<evidence type="ECO:0000313" key="2">
    <source>
        <dbReference type="EMBL" id="GFN88403.1"/>
    </source>
</evidence>
<evidence type="ECO:0000256" key="1">
    <source>
        <dbReference type="SAM" id="MobiDB-lite"/>
    </source>
</evidence>
<dbReference type="EMBL" id="BLXT01001848">
    <property type="protein sequence ID" value="GFN88403.1"/>
    <property type="molecule type" value="Genomic_DNA"/>
</dbReference>
<sequence length="70" mass="7821">MGESVFVRNPDDKKWRPAKVVGNCPEPCSYMVQTSGGTYRRNRRDILKPTANAHQPGDLTDLSDSTNEPD</sequence>
<keyword evidence="3" id="KW-1185">Reference proteome</keyword>
<protein>
    <submittedName>
        <fullName evidence="2">Uncharacterized protein</fullName>
    </submittedName>
</protein>
<comment type="caution">
    <text evidence="2">The sequence shown here is derived from an EMBL/GenBank/DDBJ whole genome shotgun (WGS) entry which is preliminary data.</text>
</comment>
<evidence type="ECO:0000313" key="3">
    <source>
        <dbReference type="Proteomes" id="UP000735302"/>
    </source>
</evidence>
<feature type="region of interest" description="Disordered" evidence="1">
    <location>
        <begin position="39"/>
        <end position="70"/>
    </location>
</feature>
<name>A0AAV3Z2X1_9GAST</name>
<accession>A0AAV3Z2X1</accession>
<dbReference type="AlphaFoldDB" id="A0AAV3Z2X1"/>
<dbReference type="Proteomes" id="UP000735302">
    <property type="component" value="Unassembled WGS sequence"/>
</dbReference>
<organism evidence="2 3">
    <name type="scientific">Plakobranchus ocellatus</name>
    <dbReference type="NCBI Taxonomy" id="259542"/>
    <lineage>
        <taxon>Eukaryota</taxon>
        <taxon>Metazoa</taxon>
        <taxon>Spiralia</taxon>
        <taxon>Lophotrochozoa</taxon>
        <taxon>Mollusca</taxon>
        <taxon>Gastropoda</taxon>
        <taxon>Heterobranchia</taxon>
        <taxon>Euthyneura</taxon>
        <taxon>Panpulmonata</taxon>
        <taxon>Sacoglossa</taxon>
        <taxon>Placobranchoidea</taxon>
        <taxon>Plakobranchidae</taxon>
        <taxon>Plakobranchus</taxon>
    </lineage>
</organism>